<keyword evidence="3 5" id="KW-0964">Secreted</keyword>
<evidence type="ECO:0000313" key="7">
    <source>
        <dbReference type="EMBL" id="OWZ02444.1"/>
    </source>
</evidence>
<feature type="signal peptide" evidence="5">
    <location>
        <begin position="1"/>
        <end position="22"/>
    </location>
</feature>
<dbReference type="Pfam" id="PF16810">
    <property type="entry name" value="RXLR"/>
    <property type="match status" value="1"/>
</dbReference>
<gene>
    <name evidence="7" type="ORF">PHMEG_00025988</name>
</gene>
<dbReference type="InterPro" id="IPR031825">
    <property type="entry name" value="RXLR"/>
</dbReference>
<reference evidence="8" key="1">
    <citation type="submission" date="2017-03" db="EMBL/GenBank/DDBJ databases">
        <title>Phytopthora megakarya and P. palmivora, two closely related causual agents of cacao black pod achieved similar genome size and gene model numbers by different mechanisms.</title>
        <authorList>
            <person name="Ali S."/>
            <person name="Shao J."/>
            <person name="Larry D.J."/>
            <person name="Kronmiller B."/>
            <person name="Shen D."/>
            <person name="Strem M.D."/>
            <person name="Melnick R.L."/>
            <person name="Guiltinan M.J."/>
            <person name="Tyler B.M."/>
            <person name="Meinhardt L.W."/>
            <person name="Bailey B.A."/>
        </authorList>
    </citation>
    <scope>NUCLEOTIDE SEQUENCE [LARGE SCALE GENOMIC DNA]</scope>
    <source>
        <strain evidence="8">zdho120</strain>
    </source>
</reference>
<feature type="region of interest" description="Disordered" evidence="6">
    <location>
        <begin position="38"/>
        <end position="64"/>
    </location>
</feature>
<sequence>MRFSNILLLVVAIFLTSRDVASVSANVDHAALTETEWSADPANAGNEHRSLRSDDEDDFEPSPEWTKKWTAKMKRWVDENKDPLAVARYFSGNKYGINMSKEARAKYNLFTEAWGKKNPDVTTTDEVVSSTW</sequence>
<comment type="caution">
    <text evidence="7">The sequence shown here is derived from an EMBL/GenBank/DDBJ whole genome shotgun (WGS) entry which is preliminary data.</text>
</comment>
<comment type="function">
    <text evidence="5">Effector that suppresses plant defense responses during pathogen infection.</text>
</comment>
<protein>
    <recommendedName>
        <fullName evidence="5">RxLR effector protein</fullName>
    </recommendedName>
</protein>
<comment type="subcellular location">
    <subcellularLocation>
        <location evidence="1 5">Secreted</location>
    </subcellularLocation>
</comment>
<evidence type="ECO:0000256" key="4">
    <source>
        <dbReference type="ARBA" id="ARBA00022729"/>
    </source>
</evidence>
<accession>A0A225VBH0</accession>
<evidence type="ECO:0000256" key="6">
    <source>
        <dbReference type="SAM" id="MobiDB-lite"/>
    </source>
</evidence>
<evidence type="ECO:0000256" key="1">
    <source>
        <dbReference type="ARBA" id="ARBA00004613"/>
    </source>
</evidence>
<comment type="similarity">
    <text evidence="2 5">Belongs to the RxLR effector family.</text>
</comment>
<organism evidence="7 8">
    <name type="scientific">Phytophthora megakarya</name>
    <dbReference type="NCBI Taxonomy" id="4795"/>
    <lineage>
        <taxon>Eukaryota</taxon>
        <taxon>Sar</taxon>
        <taxon>Stramenopiles</taxon>
        <taxon>Oomycota</taxon>
        <taxon>Peronosporomycetes</taxon>
        <taxon>Peronosporales</taxon>
        <taxon>Peronosporaceae</taxon>
        <taxon>Phytophthora</taxon>
    </lineage>
</organism>
<dbReference type="Proteomes" id="UP000198211">
    <property type="component" value="Unassembled WGS sequence"/>
</dbReference>
<evidence type="ECO:0000256" key="2">
    <source>
        <dbReference type="ARBA" id="ARBA00010400"/>
    </source>
</evidence>
<dbReference type="EMBL" id="NBNE01006163">
    <property type="protein sequence ID" value="OWZ02444.1"/>
    <property type="molecule type" value="Genomic_DNA"/>
</dbReference>
<dbReference type="AlphaFoldDB" id="A0A225VBH0"/>
<name>A0A225VBH0_9STRA</name>
<feature type="chain" id="PRO_5013302334" description="RxLR effector protein" evidence="5">
    <location>
        <begin position="23"/>
        <end position="132"/>
    </location>
</feature>
<evidence type="ECO:0000313" key="8">
    <source>
        <dbReference type="Proteomes" id="UP000198211"/>
    </source>
</evidence>
<keyword evidence="4 5" id="KW-0732">Signal</keyword>
<proteinExistence type="inferred from homology"/>
<comment type="domain">
    <text evidence="5">The RxLR-dEER motif acts to carry the protein into the host cell cytoplasm through binding to cell surface phosphatidylinositol-3-phosphate.</text>
</comment>
<evidence type="ECO:0000256" key="5">
    <source>
        <dbReference type="RuleBase" id="RU367124"/>
    </source>
</evidence>
<keyword evidence="8" id="KW-1185">Reference proteome</keyword>
<evidence type="ECO:0000256" key="3">
    <source>
        <dbReference type="ARBA" id="ARBA00022525"/>
    </source>
</evidence>